<keyword evidence="5" id="KW-0408">Iron</keyword>
<protein>
    <recommendedName>
        <fullName evidence="8">Bacterioferritin-associated ferredoxin</fullName>
    </recommendedName>
</protein>
<dbReference type="eggNOG" id="COG2906">
    <property type="taxonomic scope" value="Bacteria"/>
</dbReference>
<comment type="cofactor">
    <cofactor evidence="7">
        <name>[2Fe-2S] cluster</name>
        <dbReference type="ChEBI" id="CHEBI:190135"/>
    </cofactor>
</comment>
<comment type="similarity">
    <text evidence="9">Belongs to the Bfd family.</text>
</comment>
<proteinExistence type="inferred from homology"/>
<dbReference type="GO" id="GO:0051537">
    <property type="term" value="F:2 iron, 2 sulfur cluster binding"/>
    <property type="evidence" value="ECO:0007669"/>
    <property type="project" value="UniProtKB-KW"/>
</dbReference>
<dbReference type="InterPro" id="IPR041854">
    <property type="entry name" value="BFD-like_2Fe2S-bd_dom_sf"/>
</dbReference>
<dbReference type="KEGG" id="pseo:OM33_00365"/>
<keyword evidence="4" id="KW-0249">Electron transport</keyword>
<feature type="domain" description="BFD-like [2Fe-2S]-binding" evidence="10">
    <location>
        <begin position="2"/>
        <end position="50"/>
    </location>
</feature>
<dbReference type="AlphaFoldDB" id="A0A0A7ECM5"/>
<keyword evidence="12" id="KW-1185">Reference proteome</keyword>
<dbReference type="GO" id="GO:0046872">
    <property type="term" value="F:metal ion binding"/>
    <property type="evidence" value="ECO:0007669"/>
    <property type="project" value="UniProtKB-KW"/>
</dbReference>
<dbReference type="PANTHER" id="PTHR37424">
    <property type="entry name" value="BACTERIOFERRITIN-ASSOCIATED FERREDOXIN"/>
    <property type="match status" value="1"/>
</dbReference>
<dbReference type="InterPro" id="IPR052371">
    <property type="entry name" value="BFD-associated_ferredoxin"/>
</dbReference>
<evidence type="ECO:0000256" key="7">
    <source>
        <dbReference type="ARBA" id="ARBA00034078"/>
    </source>
</evidence>
<organism evidence="11 12">
    <name type="scientific">Pseudoalteromonas piratica</name>
    <dbReference type="NCBI Taxonomy" id="1348114"/>
    <lineage>
        <taxon>Bacteria</taxon>
        <taxon>Pseudomonadati</taxon>
        <taxon>Pseudomonadota</taxon>
        <taxon>Gammaproteobacteria</taxon>
        <taxon>Alteromonadales</taxon>
        <taxon>Pseudoalteromonadaceae</taxon>
        <taxon>Pseudoalteromonas</taxon>
    </lineage>
</organism>
<dbReference type="RefSeq" id="WP_010561924.1">
    <property type="nucleotide sequence ID" value="NZ_CP009888.1"/>
</dbReference>
<gene>
    <name evidence="11" type="ORF">OM33_00365</name>
</gene>
<evidence type="ECO:0000256" key="3">
    <source>
        <dbReference type="ARBA" id="ARBA00022723"/>
    </source>
</evidence>
<dbReference type="PANTHER" id="PTHR37424:SF1">
    <property type="entry name" value="BACTERIOFERRITIN-ASSOCIATED FERREDOXIN"/>
    <property type="match status" value="1"/>
</dbReference>
<evidence type="ECO:0000313" key="11">
    <source>
        <dbReference type="EMBL" id="AIY63787.1"/>
    </source>
</evidence>
<evidence type="ECO:0000256" key="9">
    <source>
        <dbReference type="ARBA" id="ARBA00046332"/>
    </source>
</evidence>
<sequence>MYVCICHAVTEKQIKQAVTDGMDSMRDVRGCLGVGSQCGKCVCHAKDVITQSQQELAIKVSVDYTSCQKVA</sequence>
<evidence type="ECO:0000256" key="5">
    <source>
        <dbReference type="ARBA" id="ARBA00023004"/>
    </source>
</evidence>
<dbReference type="Gene3D" id="1.10.10.1100">
    <property type="entry name" value="BFD-like [2Fe-2S]-binding domain"/>
    <property type="match status" value="1"/>
</dbReference>
<keyword evidence="6" id="KW-0411">Iron-sulfur</keyword>
<dbReference type="OrthoDB" id="9815350at2"/>
<dbReference type="Proteomes" id="UP000030341">
    <property type="component" value="Chromosome 1"/>
</dbReference>
<reference evidence="11 12" key="1">
    <citation type="submission" date="2014-11" db="EMBL/GenBank/DDBJ databases">
        <title>Complete Genome Sequence of Pseudoalteromonas sp. Strain OCN003 Isolated from Kaneohe Bay, Oahu, Hawaii.</title>
        <authorList>
            <person name="Beurmann S."/>
            <person name="Videau P."/>
            <person name="Ushijima B."/>
            <person name="Smith A.M."/>
            <person name="Aeby G.S."/>
            <person name="Callahan S.M."/>
            <person name="Belcaid M."/>
        </authorList>
    </citation>
    <scope>NUCLEOTIDE SEQUENCE [LARGE SCALE GENOMIC DNA]</scope>
    <source>
        <strain evidence="11 12">OCN003</strain>
    </source>
</reference>
<accession>A0A0A7ECM5</accession>
<dbReference type="Pfam" id="PF04324">
    <property type="entry name" value="Fer2_BFD"/>
    <property type="match status" value="1"/>
</dbReference>
<evidence type="ECO:0000313" key="12">
    <source>
        <dbReference type="Proteomes" id="UP000030341"/>
    </source>
</evidence>
<dbReference type="HOGENOM" id="CLU_159205_3_4_6"/>
<evidence type="ECO:0000256" key="1">
    <source>
        <dbReference type="ARBA" id="ARBA00022448"/>
    </source>
</evidence>
<evidence type="ECO:0000256" key="4">
    <source>
        <dbReference type="ARBA" id="ARBA00022982"/>
    </source>
</evidence>
<dbReference type="EMBL" id="CP009888">
    <property type="protein sequence ID" value="AIY63787.1"/>
    <property type="molecule type" value="Genomic_DNA"/>
</dbReference>
<evidence type="ECO:0000256" key="2">
    <source>
        <dbReference type="ARBA" id="ARBA00022714"/>
    </source>
</evidence>
<name>A0A0A7ECM5_9GAMM</name>
<keyword evidence="1" id="KW-0813">Transport</keyword>
<dbReference type="CDD" id="cd19945">
    <property type="entry name" value="Fer2_BFD"/>
    <property type="match status" value="1"/>
</dbReference>
<dbReference type="STRING" id="1348114.OM33_00365"/>
<keyword evidence="2" id="KW-0001">2Fe-2S</keyword>
<evidence type="ECO:0000256" key="8">
    <source>
        <dbReference type="ARBA" id="ARBA00039386"/>
    </source>
</evidence>
<keyword evidence="3" id="KW-0479">Metal-binding</keyword>
<evidence type="ECO:0000256" key="6">
    <source>
        <dbReference type="ARBA" id="ARBA00023014"/>
    </source>
</evidence>
<dbReference type="InterPro" id="IPR007419">
    <property type="entry name" value="BFD-like_2Fe2S-bd_dom"/>
</dbReference>
<evidence type="ECO:0000259" key="10">
    <source>
        <dbReference type="Pfam" id="PF04324"/>
    </source>
</evidence>